<protein>
    <submittedName>
        <fullName evidence="1">Peroxisomal biogenesis factor 11</fullName>
    </submittedName>
</protein>
<keyword evidence="2" id="KW-1185">Reference proteome</keyword>
<sequence>MIKNATTIAANFSHLRFTTTERDVLLKLLIFSSRTTAWVLGRNDAPIASIQRAVAAFDETTSTNGKDSPGRQIHPEVQLRRRWCTDAEEAPGLFFSIRHGHSTAADSGIPDV</sequence>
<comment type="caution">
    <text evidence="1">The sequence shown here is derived from an EMBL/GenBank/DDBJ whole genome shotgun (WGS) entry which is preliminary data.</text>
</comment>
<dbReference type="AlphaFoldDB" id="A0A8H5XVM9"/>
<dbReference type="Proteomes" id="UP000544331">
    <property type="component" value="Unassembled WGS sequence"/>
</dbReference>
<proteinExistence type="predicted"/>
<name>A0A8H5XVM9_9HYPO</name>
<reference evidence="1 2" key="1">
    <citation type="submission" date="2020-05" db="EMBL/GenBank/DDBJ databases">
        <title>Identification and distribution of gene clusters putatively required for synthesis of sphingolipid metabolism inhibitors in phylogenetically diverse species of the filamentous fungus Fusarium.</title>
        <authorList>
            <person name="Kim H.-S."/>
            <person name="Busman M."/>
            <person name="Brown D.W."/>
            <person name="Divon H."/>
            <person name="Uhlig S."/>
            <person name="Proctor R.H."/>
        </authorList>
    </citation>
    <scope>NUCLEOTIDE SEQUENCE [LARGE SCALE GENOMIC DNA]</scope>
    <source>
        <strain evidence="1 2">NRRL 66235</strain>
    </source>
</reference>
<organism evidence="1 2">
    <name type="scientific">Fusarium mundagurra</name>
    <dbReference type="NCBI Taxonomy" id="1567541"/>
    <lineage>
        <taxon>Eukaryota</taxon>
        <taxon>Fungi</taxon>
        <taxon>Dikarya</taxon>
        <taxon>Ascomycota</taxon>
        <taxon>Pezizomycotina</taxon>
        <taxon>Sordariomycetes</taxon>
        <taxon>Hypocreomycetidae</taxon>
        <taxon>Hypocreales</taxon>
        <taxon>Nectriaceae</taxon>
        <taxon>Fusarium</taxon>
        <taxon>Fusarium fujikuroi species complex</taxon>
    </lineage>
</organism>
<evidence type="ECO:0000313" key="2">
    <source>
        <dbReference type="Proteomes" id="UP000544331"/>
    </source>
</evidence>
<accession>A0A8H5XVM9</accession>
<evidence type="ECO:0000313" key="1">
    <source>
        <dbReference type="EMBL" id="KAF5700833.1"/>
    </source>
</evidence>
<dbReference type="EMBL" id="JAAOAN010000706">
    <property type="protein sequence ID" value="KAF5700833.1"/>
    <property type="molecule type" value="Genomic_DNA"/>
</dbReference>
<gene>
    <name evidence="1" type="ORF">FMUND_14185</name>
</gene>
<dbReference type="OrthoDB" id="411017at2759"/>